<dbReference type="RefSeq" id="WP_068493613.1">
    <property type="nucleotide sequence ID" value="NZ_LWQT01000066.1"/>
</dbReference>
<dbReference type="Gene3D" id="1.20.1270.180">
    <property type="match status" value="1"/>
</dbReference>
<sequence>MILKHALVAGVMMGLAAGTALADCDPNAAEAQVSACLAQDLRDSDKRINAVYKALGETLDEDSRLALRNEQRAWLKRRDKTCGLDTKESDRERWLQAIMADPAKTICVVRFTFSRVTDLNTLLKAKGTVGGAPDLPPAPSAPIPLAPAMAMTIEEIPLGMKLVDEGYAATSLTQRHSGRWYYEVWIDRGKIAQKGDVLMQIAAESSSTAGVVRNVSIRRNHPEAGPVNIAMAVDLDQGFVYVRQNGEWKAVPGSSGGVPLRLNNGFFAVVRASSPVGELVGNGLVRVNLGSRPFEYAMPDGYRPFGER</sequence>
<keyword evidence="4" id="KW-1185">Reference proteome</keyword>
<keyword evidence="1" id="KW-0732">Signal</keyword>
<feature type="chain" id="PRO_5008092023" description="Lysozyme inhibitor LprI-like N-terminal domain-containing protein" evidence="1">
    <location>
        <begin position="23"/>
        <end position="308"/>
    </location>
</feature>
<comment type="caution">
    <text evidence="3">The sequence shown here is derived from an EMBL/GenBank/DDBJ whole genome shotgun (WGS) entry which is preliminary data.</text>
</comment>
<protein>
    <recommendedName>
        <fullName evidence="2">Lysozyme inhibitor LprI-like N-terminal domain-containing protein</fullName>
    </recommendedName>
</protein>
<dbReference type="EMBL" id="LWQT01000066">
    <property type="protein sequence ID" value="OAN49206.1"/>
    <property type="molecule type" value="Genomic_DNA"/>
</dbReference>
<dbReference type="InterPro" id="IPR009739">
    <property type="entry name" value="LprI-like_N"/>
</dbReference>
<dbReference type="AlphaFoldDB" id="A0A178MKK6"/>
<dbReference type="Pfam" id="PF07007">
    <property type="entry name" value="LprI"/>
    <property type="match status" value="1"/>
</dbReference>
<evidence type="ECO:0000256" key="1">
    <source>
        <dbReference type="SAM" id="SignalP"/>
    </source>
</evidence>
<dbReference type="OrthoDB" id="7340239at2"/>
<dbReference type="STRING" id="1285242.A6A04_03575"/>
<evidence type="ECO:0000313" key="3">
    <source>
        <dbReference type="EMBL" id="OAN49206.1"/>
    </source>
</evidence>
<feature type="signal peptide" evidence="1">
    <location>
        <begin position="1"/>
        <end position="22"/>
    </location>
</feature>
<name>A0A178MKK6_9PROT</name>
<accession>A0A178MKK6</accession>
<evidence type="ECO:0000259" key="2">
    <source>
        <dbReference type="Pfam" id="PF07007"/>
    </source>
</evidence>
<evidence type="ECO:0000313" key="4">
    <source>
        <dbReference type="Proteomes" id="UP000078428"/>
    </source>
</evidence>
<gene>
    <name evidence="3" type="ORF">A6A04_03575</name>
</gene>
<proteinExistence type="predicted"/>
<organism evidence="3 4">
    <name type="scientific">Paramagnetospirillum marisnigri</name>
    <dbReference type="NCBI Taxonomy" id="1285242"/>
    <lineage>
        <taxon>Bacteria</taxon>
        <taxon>Pseudomonadati</taxon>
        <taxon>Pseudomonadota</taxon>
        <taxon>Alphaproteobacteria</taxon>
        <taxon>Rhodospirillales</taxon>
        <taxon>Magnetospirillaceae</taxon>
        <taxon>Paramagnetospirillum</taxon>
    </lineage>
</organism>
<dbReference type="Proteomes" id="UP000078428">
    <property type="component" value="Unassembled WGS sequence"/>
</dbReference>
<feature type="domain" description="Lysozyme inhibitor LprI-like N-terminal" evidence="2">
    <location>
        <begin position="24"/>
        <end position="119"/>
    </location>
</feature>
<reference evidence="3 4" key="1">
    <citation type="submission" date="2016-04" db="EMBL/GenBank/DDBJ databases">
        <title>Draft genome sequence of freshwater magnetotactic bacteria Magnetospirillum marisnigri SP-1 and Magnetospirillum moscoviense BB-1.</title>
        <authorList>
            <person name="Koziaeva V."/>
            <person name="Dziuba M.V."/>
            <person name="Ivanov T.M."/>
            <person name="Kuznetsov B."/>
            <person name="Grouzdev D.S."/>
        </authorList>
    </citation>
    <scope>NUCLEOTIDE SEQUENCE [LARGE SCALE GENOMIC DNA]</scope>
    <source>
        <strain evidence="3 4">SP-1</strain>
    </source>
</reference>